<name>A0ABN5SBN4_9FLAO</name>
<protein>
    <submittedName>
        <fullName evidence="2">Uncharacterized protein</fullName>
    </submittedName>
</protein>
<gene>
    <name evidence="2" type="ORF">EG359_06920</name>
</gene>
<dbReference type="Proteomes" id="UP000279541">
    <property type="component" value="Chromosome"/>
</dbReference>
<keyword evidence="1" id="KW-0472">Membrane</keyword>
<evidence type="ECO:0000313" key="3">
    <source>
        <dbReference type="Proteomes" id="UP000279541"/>
    </source>
</evidence>
<organism evidence="2 3">
    <name type="scientific">Chryseobacterium joostei</name>
    <dbReference type="NCBI Taxonomy" id="112234"/>
    <lineage>
        <taxon>Bacteria</taxon>
        <taxon>Pseudomonadati</taxon>
        <taxon>Bacteroidota</taxon>
        <taxon>Flavobacteriia</taxon>
        <taxon>Flavobacteriales</taxon>
        <taxon>Weeksellaceae</taxon>
        <taxon>Chryseobacterium group</taxon>
        <taxon>Chryseobacterium</taxon>
    </lineage>
</organism>
<keyword evidence="3" id="KW-1185">Reference proteome</keyword>
<sequence>MQILKTITMKSIFPAKVKLGRFFLGFLLFTNFHVIQAIVKSQEVYVEPDTNNIFISKGTTVSGLKYLHVSHTDVKKNKNRFITSKKRAIIKKRILKKTKPKLSEIKQKSKTSYGFSSTTKSDQSLYSYGSKIVYAFGAGSFSFKCIVTDDLKTIIIIIILLHIFLINFYKGHISFACYFSKKFQRPPPEKFFLYNCI</sequence>
<dbReference type="EMBL" id="CP033926">
    <property type="protein sequence ID" value="AZA99349.1"/>
    <property type="molecule type" value="Genomic_DNA"/>
</dbReference>
<evidence type="ECO:0000256" key="1">
    <source>
        <dbReference type="SAM" id="Phobius"/>
    </source>
</evidence>
<reference evidence="2 3" key="1">
    <citation type="submission" date="2018-11" db="EMBL/GenBank/DDBJ databases">
        <title>Proposal to divide the Flavobacteriaceae and reorganize its genera based on Amino Acid Identity values calculated from whole genome sequences.</title>
        <authorList>
            <person name="Nicholson A.C."/>
            <person name="Gulvik C.A."/>
            <person name="Whitney A.M."/>
            <person name="Humrighouse B.W."/>
            <person name="Bell M."/>
            <person name="Holmes B."/>
            <person name="Steigerwalt A.G."/>
            <person name="Villarma A."/>
            <person name="Sheth M."/>
            <person name="Batra D."/>
            <person name="Pryor J."/>
            <person name="Bernardet J.-F."/>
            <person name="Hugo C."/>
            <person name="Kampfer P."/>
            <person name="Newman J."/>
            <person name="McQuiston J.R."/>
        </authorList>
    </citation>
    <scope>NUCLEOTIDE SEQUENCE [LARGE SCALE GENOMIC DNA]</scope>
    <source>
        <strain evidence="2 3">DSM 16927</strain>
    </source>
</reference>
<keyword evidence="1" id="KW-0812">Transmembrane</keyword>
<feature type="transmembrane region" description="Helical" evidence="1">
    <location>
        <begin position="21"/>
        <end position="39"/>
    </location>
</feature>
<keyword evidence="1" id="KW-1133">Transmembrane helix</keyword>
<feature type="transmembrane region" description="Helical" evidence="1">
    <location>
        <begin position="151"/>
        <end position="169"/>
    </location>
</feature>
<proteinExistence type="predicted"/>
<evidence type="ECO:0000313" key="2">
    <source>
        <dbReference type="EMBL" id="AZA99349.1"/>
    </source>
</evidence>
<accession>A0ABN5SBN4</accession>